<organism evidence="1 2">
    <name type="scientific">Candidatus Wolfebacteria bacterium CG10_big_fil_rev_8_21_14_0_10_31_9</name>
    <dbReference type="NCBI Taxonomy" id="1975070"/>
    <lineage>
        <taxon>Bacteria</taxon>
        <taxon>Candidatus Wolfeibacteriota</taxon>
    </lineage>
</organism>
<evidence type="ECO:0000313" key="2">
    <source>
        <dbReference type="Proteomes" id="UP000231602"/>
    </source>
</evidence>
<protein>
    <recommendedName>
        <fullName evidence="3">Zinc-binding domain-containing protein</fullName>
    </recommendedName>
</protein>
<name>A0A2H0RC87_9BACT</name>
<comment type="caution">
    <text evidence="1">The sequence shown here is derived from an EMBL/GenBank/DDBJ whole genome shotgun (WGS) entry which is preliminary data.</text>
</comment>
<dbReference type="Proteomes" id="UP000231602">
    <property type="component" value="Unassembled WGS sequence"/>
</dbReference>
<dbReference type="AlphaFoldDB" id="A0A2H0RC87"/>
<accession>A0A2H0RC87</accession>
<gene>
    <name evidence="1" type="ORF">COV23_01435</name>
</gene>
<evidence type="ECO:0000313" key="1">
    <source>
        <dbReference type="EMBL" id="PIR44118.1"/>
    </source>
</evidence>
<proteinExistence type="predicted"/>
<evidence type="ECO:0008006" key="3">
    <source>
        <dbReference type="Google" id="ProtNLM"/>
    </source>
</evidence>
<reference evidence="1 2" key="1">
    <citation type="submission" date="2017-09" db="EMBL/GenBank/DDBJ databases">
        <title>Depth-based differentiation of microbial function through sediment-hosted aquifers and enrichment of novel symbionts in the deep terrestrial subsurface.</title>
        <authorList>
            <person name="Probst A.J."/>
            <person name="Ladd B."/>
            <person name="Jarett J.K."/>
            <person name="Geller-Mcgrath D.E."/>
            <person name="Sieber C.M."/>
            <person name="Emerson J.B."/>
            <person name="Anantharaman K."/>
            <person name="Thomas B.C."/>
            <person name="Malmstrom R."/>
            <person name="Stieglmeier M."/>
            <person name="Klingl A."/>
            <person name="Woyke T."/>
            <person name="Ryan C.M."/>
            <person name="Banfield J.F."/>
        </authorList>
    </citation>
    <scope>NUCLEOTIDE SEQUENCE [LARGE SCALE GENOMIC DNA]</scope>
    <source>
        <strain evidence="1">CG10_big_fil_rev_8_21_14_0_10_31_9</strain>
    </source>
</reference>
<dbReference type="EMBL" id="PCXV01000024">
    <property type="protein sequence ID" value="PIR44118.1"/>
    <property type="molecule type" value="Genomic_DNA"/>
</dbReference>
<sequence length="78" mass="9287">MDYEVEYIPDDIKNVDDSILTKIISCEHKGACNEQCATAFKIIPQEIEFYRKMNLPLPILCPNCRYYQRLKQRNLFKL</sequence>